<dbReference type="AlphaFoldDB" id="A0AAN8WIS0"/>
<name>A0AAN8WIS0_HALRR</name>
<feature type="chain" id="PRO_5042906539" evidence="1">
    <location>
        <begin position="17"/>
        <end position="229"/>
    </location>
</feature>
<keyword evidence="1" id="KW-0732">Signal</keyword>
<comment type="caution">
    <text evidence="2">The sequence shown here is derived from an EMBL/GenBank/DDBJ whole genome shotgun (WGS) entry which is preliminary data.</text>
</comment>
<sequence length="229" mass="25215">MKIPAILLVMVVGGWCLPAKLDDLQNAAPSPVQILVKDLPDMHIQVSEAENGKYNDDQVLAVCEAIPPASDLYSSLIIPNTKLKEKNSLTLGTLGVEVYQGTGPTRARIPTRNWRVPTTWRAPIKDSSQVVHAELLSTGQVVIVIYNPTNGFDVVVLPIEIIEVETDDIPLEISSPHPILFPDHSVPWHPTVSTIPDNWEWFNSEAVTPNPRPLVIPEKVSLVNPNSSY</sequence>
<evidence type="ECO:0000313" key="3">
    <source>
        <dbReference type="Proteomes" id="UP001381693"/>
    </source>
</evidence>
<accession>A0AAN8WIS0</accession>
<feature type="signal peptide" evidence="1">
    <location>
        <begin position="1"/>
        <end position="16"/>
    </location>
</feature>
<gene>
    <name evidence="2" type="ORF">SK128_012625</name>
</gene>
<proteinExistence type="predicted"/>
<keyword evidence="3" id="KW-1185">Reference proteome</keyword>
<dbReference type="Proteomes" id="UP001381693">
    <property type="component" value="Unassembled WGS sequence"/>
</dbReference>
<evidence type="ECO:0000313" key="2">
    <source>
        <dbReference type="EMBL" id="KAK7065792.1"/>
    </source>
</evidence>
<evidence type="ECO:0000256" key="1">
    <source>
        <dbReference type="SAM" id="SignalP"/>
    </source>
</evidence>
<reference evidence="2 3" key="1">
    <citation type="submission" date="2023-11" db="EMBL/GenBank/DDBJ databases">
        <title>Halocaridina rubra genome assembly.</title>
        <authorList>
            <person name="Smith C."/>
        </authorList>
    </citation>
    <scope>NUCLEOTIDE SEQUENCE [LARGE SCALE GENOMIC DNA]</scope>
    <source>
        <strain evidence="2">EP-1</strain>
        <tissue evidence="2">Whole</tissue>
    </source>
</reference>
<dbReference type="EMBL" id="JAXCGZ010019863">
    <property type="protein sequence ID" value="KAK7065792.1"/>
    <property type="molecule type" value="Genomic_DNA"/>
</dbReference>
<protein>
    <submittedName>
        <fullName evidence="2">Uncharacterized protein</fullName>
    </submittedName>
</protein>
<organism evidence="2 3">
    <name type="scientific">Halocaridina rubra</name>
    <name type="common">Hawaiian red shrimp</name>
    <dbReference type="NCBI Taxonomy" id="373956"/>
    <lineage>
        <taxon>Eukaryota</taxon>
        <taxon>Metazoa</taxon>
        <taxon>Ecdysozoa</taxon>
        <taxon>Arthropoda</taxon>
        <taxon>Crustacea</taxon>
        <taxon>Multicrustacea</taxon>
        <taxon>Malacostraca</taxon>
        <taxon>Eumalacostraca</taxon>
        <taxon>Eucarida</taxon>
        <taxon>Decapoda</taxon>
        <taxon>Pleocyemata</taxon>
        <taxon>Caridea</taxon>
        <taxon>Atyoidea</taxon>
        <taxon>Atyidae</taxon>
        <taxon>Halocaridina</taxon>
    </lineage>
</organism>